<accession>A0A222NP90</accession>
<evidence type="ECO:0000313" key="2">
    <source>
        <dbReference type="Proteomes" id="UP000225886"/>
    </source>
</evidence>
<protein>
    <submittedName>
        <fullName evidence="1">Uncharacterized protein</fullName>
    </submittedName>
</protein>
<proteinExistence type="predicted"/>
<sequence length="81" mass="9289">MNIDLRNVSPDFEEAVIQVKLSYDINTNSKAVEFCTVNYLKNQKKIGDLEISLSKAKAELRTLKYHLGSFKSSFDVLFKDQ</sequence>
<evidence type="ECO:0000313" key="1">
    <source>
        <dbReference type="EMBL" id="ASQ41224.1"/>
    </source>
</evidence>
<dbReference type="EMBL" id="MF361639">
    <property type="protein sequence ID" value="ASQ41224.1"/>
    <property type="molecule type" value="Genomic_DNA"/>
</dbReference>
<name>A0A222NP90_9VIRU</name>
<organism evidence="1 2">
    <name type="scientific">Flavobacterium phage FLiP</name>
    <dbReference type="NCBI Taxonomy" id="2023716"/>
    <lineage>
        <taxon>Viruses</taxon>
        <taxon>Varidnaviria</taxon>
        <taxon>Abadenavirae</taxon>
        <taxon>Produgelaviricota</taxon>
        <taxon>Ainoaviricetes</taxon>
        <taxon>Lautamovirales</taxon>
        <taxon>Finnlakeviridae</taxon>
        <taxon>Finnlakevirus</taxon>
        <taxon>Finnlakevirus FLiP</taxon>
    </lineage>
</organism>
<dbReference type="GeneID" id="54981329"/>
<dbReference type="Proteomes" id="UP000225886">
    <property type="component" value="Segment"/>
</dbReference>
<reference evidence="1 2" key="1">
    <citation type="journal article" date="2017" name="Proc. Natl. Acad. Sci. U.S.A.">
        <title>Virus found in a boreal lake links ssDNA and dsDNA viruses.</title>
        <authorList>
            <person name="Laanto E."/>
            <person name="Mantynen S."/>
            <person name="De Colibus L."/>
            <person name="Marjakangas J."/>
            <person name="Gillum A."/>
            <person name="Stuart D.I."/>
            <person name="Ravantti J.J."/>
            <person name="Huiskonen J.T."/>
            <person name="Sundberg L.R."/>
        </authorList>
    </citation>
    <scope>NUCLEOTIDE SEQUENCE [LARGE SCALE GENOMIC DNA]</scope>
</reference>
<dbReference type="RefSeq" id="YP_009791159.1">
    <property type="nucleotide sequence ID" value="NC_047837.1"/>
</dbReference>
<dbReference type="KEGG" id="vg:54981329"/>
<keyword evidence="2" id="KW-1185">Reference proteome</keyword>